<keyword evidence="2" id="KW-0547">Nucleotide-binding</keyword>
<accession>A0A816HFV4</accession>
<dbReference type="GO" id="GO:0003723">
    <property type="term" value="F:RNA binding"/>
    <property type="evidence" value="ECO:0007669"/>
    <property type="project" value="UniProtKB-KW"/>
</dbReference>
<feature type="domain" description="RAI1-like" evidence="3">
    <location>
        <begin position="117"/>
        <end position="466"/>
    </location>
</feature>
<dbReference type="GO" id="GO:0110155">
    <property type="term" value="P:NAD-cap decapping"/>
    <property type="evidence" value="ECO:0007669"/>
    <property type="project" value="TreeGrafter"/>
</dbReference>
<evidence type="ECO:0000256" key="2">
    <source>
        <dbReference type="RuleBase" id="RU367113"/>
    </source>
</evidence>
<dbReference type="GO" id="GO:0005829">
    <property type="term" value="C:cytosol"/>
    <property type="evidence" value="ECO:0007669"/>
    <property type="project" value="TreeGrafter"/>
</dbReference>
<dbReference type="AlphaFoldDB" id="A0A816HFV4"/>
<evidence type="ECO:0000256" key="1">
    <source>
        <dbReference type="ARBA" id="ARBA00006562"/>
    </source>
</evidence>
<evidence type="ECO:0000313" key="5">
    <source>
        <dbReference type="Proteomes" id="UP000663834"/>
    </source>
</evidence>
<dbReference type="GO" id="GO:0034353">
    <property type="term" value="F:mRNA 5'-diphosphatase activity"/>
    <property type="evidence" value="ECO:0007669"/>
    <property type="project" value="TreeGrafter"/>
</dbReference>
<dbReference type="EC" id="3.6.1.-" evidence="2"/>
<comment type="cofactor">
    <cofactor evidence="2">
        <name>a divalent metal cation</name>
        <dbReference type="ChEBI" id="CHEBI:60240"/>
    </cofactor>
</comment>
<keyword evidence="2" id="KW-0479">Metal-binding</keyword>
<organism evidence="4 5">
    <name type="scientific">Rotaria magnacalcarata</name>
    <dbReference type="NCBI Taxonomy" id="392030"/>
    <lineage>
        <taxon>Eukaryota</taxon>
        <taxon>Metazoa</taxon>
        <taxon>Spiralia</taxon>
        <taxon>Gnathifera</taxon>
        <taxon>Rotifera</taxon>
        <taxon>Eurotatoria</taxon>
        <taxon>Bdelloidea</taxon>
        <taxon>Philodinida</taxon>
        <taxon>Philodinidae</taxon>
        <taxon>Rotaria</taxon>
    </lineage>
</organism>
<reference evidence="4" key="1">
    <citation type="submission" date="2021-02" db="EMBL/GenBank/DDBJ databases">
        <authorList>
            <person name="Nowell W R."/>
        </authorList>
    </citation>
    <scope>NUCLEOTIDE SEQUENCE</scope>
</reference>
<dbReference type="OrthoDB" id="5853397at2759"/>
<protein>
    <recommendedName>
        <fullName evidence="2">Decapping nuclease</fullName>
        <ecNumber evidence="2">3.6.1.-</ecNumber>
    </recommendedName>
</protein>
<dbReference type="GO" id="GO:0004518">
    <property type="term" value="F:nuclease activity"/>
    <property type="evidence" value="ECO:0007669"/>
    <property type="project" value="UniProtKB-KW"/>
</dbReference>
<proteinExistence type="inferred from homology"/>
<dbReference type="Pfam" id="PF08652">
    <property type="entry name" value="RAI1"/>
    <property type="match status" value="1"/>
</dbReference>
<keyword evidence="2" id="KW-0539">Nucleus</keyword>
<comment type="caution">
    <text evidence="4">The sequence shown here is derived from an EMBL/GenBank/DDBJ whole genome shotgun (WGS) entry which is preliminary data.</text>
</comment>
<dbReference type="PANTHER" id="PTHR12395:SF9">
    <property type="entry name" value="DECAPPING AND EXORIBONUCLEASE PROTEIN"/>
    <property type="match status" value="1"/>
</dbReference>
<dbReference type="EMBL" id="CAJNOW010022051">
    <property type="protein sequence ID" value="CAF1686363.1"/>
    <property type="molecule type" value="Genomic_DNA"/>
</dbReference>
<dbReference type="GO" id="GO:0005634">
    <property type="term" value="C:nucleus"/>
    <property type="evidence" value="ECO:0007669"/>
    <property type="project" value="UniProtKB-SubCell"/>
</dbReference>
<name>A0A816HFV4_9BILA</name>
<dbReference type="GO" id="GO:0000956">
    <property type="term" value="P:nuclear-transcribed mRNA catabolic process"/>
    <property type="evidence" value="ECO:0007669"/>
    <property type="project" value="TreeGrafter"/>
</dbReference>
<dbReference type="PANTHER" id="PTHR12395">
    <property type="entry name" value="DOM-3 RELATED"/>
    <property type="match status" value="1"/>
</dbReference>
<keyword evidence="2" id="KW-0378">Hydrolase</keyword>
<comment type="subcellular location">
    <subcellularLocation>
        <location evidence="2">Nucleus</location>
    </subcellularLocation>
</comment>
<sequence>MSSSSSLAYFNKDTFLDGTGRGKLSRQVKFTLESNNETPCVPSLSIVKEKSNKKKHHHIAKLISVDIQLPLPPNLERRPQVLISCEQFPNNYISPTSLSILHWSKYHGRNVTFYLKDIGYFSTADRSDANRCREDFRYLKRLIYDIDDTRELKQMKIEFDLNIGSAYLIPAEPAASLDALLWWISKHKHSLLDKKQRFTFDFLAWRGTVRKIMSSLFNNETDWRIGVIRFRGAYFLHVFHTETELNIEFGQTPIEQRMCYWGHKFEDYLCSETPPLFPCPKKLFSLVNLATLGVHTLLYGSEIDACTQDSILIDENNPAATKNSHNGTDSSIQHKKKRKFVEIKVIYAKNMLDLHTSTARKYGKWWSQCFLTGIEQILLGFRDDYGVVRQIQPLLIKDIETRARTWSSSSFLSFLNDFCVFVRTTITKDYFEDGKAVYLFYFSPQEKKIKWLSTTESKYQFLPEWFTSQDFAPSEV</sequence>
<dbReference type="GO" id="GO:0046872">
    <property type="term" value="F:metal ion binding"/>
    <property type="evidence" value="ECO:0007669"/>
    <property type="project" value="UniProtKB-KW"/>
</dbReference>
<comment type="function">
    <text evidence="2">Decapping enzyme for NAD-capped RNAs: specifically hydrolyzes the nicotinamide adenine dinucleotide (NAD) cap from a subset of RNAs by removing the entire NAD moiety from the 5'-end of an NAD-capped RNA.</text>
</comment>
<gene>
    <name evidence="4" type="ORF">KQP761_LOCUS38735</name>
</gene>
<dbReference type="InterPro" id="IPR013961">
    <property type="entry name" value="RAI1"/>
</dbReference>
<evidence type="ECO:0000313" key="4">
    <source>
        <dbReference type="EMBL" id="CAF1686363.1"/>
    </source>
</evidence>
<comment type="similarity">
    <text evidence="1 2">Belongs to the DXO/Dom3Z family.</text>
</comment>
<keyword evidence="2" id="KW-0540">Nuclease</keyword>
<dbReference type="Proteomes" id="UP000663834">
    <property type="component" value="Unassembled WGS sequence"/>
</dbReference>
<evidence type="ECO:0000259" key="3">
    <source>
        <dbReference type="Pfam" id="PF08652"/>
    </source>
</evidence>
<dbReference type="InterPro" id="IPR039039">
    <property type="entry name" value="RAI1-like_fam"/>
</dbReference>
<dbReference type="GO" id="GO:0000166">
    <property type="term" value="F:nucleotide binding"/>
    <property type="evidence" value="ECO:0007669"/>
    <property type="project" value="UniProtKB-KW"/>
</dbReference>
<keyword evidence="2" id="KW-0694">RNA-binding</keyword>